<proteinExistence type="predicted"/>
<feature type="compositionally biased region" description="Low complexity" evidence="1">
    <location>
        <begin position="320"/>
        <end position="331"/>
    </location>
</feature>
<feature type="region of interest" description="Disordered" evidence="1">
    <location>
        <begin position="313"/>
        <end position="339"/>
    </location>
</feature>
<feature type="domain" description="Retrotransposon gag" evidence="2">
    <location>
        <begin position="366"/>
        <end position="421"/>
    </location>
</feature>
<evidence type="ECO:0000313" key="3">
    <source>
        <dbReference type="EMBL" id="GEX55556.1"/>
    </source>
</evidence>
<dbReference type="EMBL" id="BKCJ010115350">
    <property type="protein sequence ID" value="GEX55556.1"/>
    <property type="molecule type" value="Genomic_DNA"/>
</dbReference>
<dbReference type="GO" id="GO:0003964">
    <property type="term" value="F:RNA-directed DNA polymerase activity"/>
    <property type="evidence" value="ECO:0007669"/>
    <property type="project" value="UniProtKB-KW"/>
</dbReference>
<sequence length="573" mass="63357">MEAPINSILSDSSEESVGSHAPRVILFGIIPAITLVIPKVPIAPADMIVSLKVGAVYVISPTRVLDLVNYSSSSYSGLLEDSLPVAPGLPLVSPFLCTDDSKADTILIRPSEAIPFGRPYRTHPNGPRKLLTARKRVGPFPAHRLAWRRVSHRSSDRHSSPDFTSDSSSSSSSLESSSYISSELSPDSSSERSFDSSLPFAGPSRKRCRSPATLVPSSTPVSRSIAPALADLLPRKRFRDSYSFKVSGEEHMEMGIDDGEIVLDLGISKGVRAHTRDDPLATSDISKPTGGDAPYLEEVLVAYEATRVANALEAESQSQNGSDGDNENSGNRNGGNGNIKENDRGVVGLIRWFEKMETIFYVSNCLEKYQVKTEIQKIEYELWNLTMKNNDLAAYTQRFQELTMLCTKMVLEEEDRVEKFIGDISYAVELADRRISESNTVLRGCTLGLLGHPFNIYLMPIELSSFDVVISMDWLANHHAVIVCIEKIMRIPYGSEVLIVQGDKSGKGKKSKLIIISCTKTQKYIKIGCLIFLAQVMRKETEDKSEEKRLEDVPTVQEFPKVFPEDFPRLSPT</sequence>
<keyword evidence="3" id="KW-0695">RNA-directed DNA polymerase</keyword>
<gene>
    <name evidence="3" type="ORF">Tci_327531</name>
</gene>
<feature type="region of interest" description="Disordered" evidence="1">
    <location>
        <begin position="151"/>
        <end position="221"/>
    </location>
</feature>
<keyword evidence="3" id="KW-0808">Transferase</keyword>
<evidence type="ECO:0000259" key="2">
    <source>
        <dbReference type="Pfam" id="PF03732"/>
    </source>
</evidence>
<comment type="caution">
    <text evidence="3">The sequence shown here is derived from an EMBL/GenBank/DDBJ whole genome shotgun (WGS) entry which is preliminary data.</text>
</comment>
<dbReference type="AlphaFoldDB" id="A0A699H825"/>
<accession>A0A699H825</accession>
<name>A0A699H825_TANCI</name>
<protein>
    <submittedName>
        <fullName evidence="3">Reverse transcriptase domain-containing protein</fullName>
    </submittedName>
</protein>
<reference evidence="3" key="1">
    <citation type="journal article" date="2019" name="Sci. Rep.">
        <title>Draft genome of Tanacetum cinerariifolium, the natural source of mosquito coil.</title>
        <authorList>
            <person name="Yamashiro T."/>
            <person name="Shiraishi A."/>
            <person name="Satake H."/>
            <person name="Nakayama K."/>
        </authorList>
    </citation>
    <scope>NUCLEOTIDE SEQUENCE</scope>
</reference>
<evidence type="ECO:0000256" key="1">
    <source>
        <dbReference type="SAM" id="MobiDB-lite"/>
    </source>
</evidence>
<organism evidence="3">
    <name type="scientific">Tanacetum cinerariifolium</name>
    <name type="common">Dalmatian daisy</name>
    <name type="synonym">Chrysanthemum cinerariifolium</name>
    <dbReference type="NCBI Taxonomy" id="118510"/>
    <lineage>
        <taxon>Eukaryota</taxon>
        <taxon>Viridiplantae</taxon>
        <taxon>Streptophyta</taxon>
        <taxon>Embryophyta</taxon>
        <taxon>Tracheophyta</taxon>
        <taxon>Spermatophyta</taxon>
        <taxon>Magnoliopsida</taxon>
        <taxon>eudicotyledons</taxon>
        <taxon>Gunneridae</taxon>
        <taxon>Pentapetalae</taxon>
        <taxon>asterids</taxon>
        <taxon>campanulids</taxon>
        <taxon>Asterales</taxon>
        <taxon>Asteraceae</taxon>
        <taxon>Asteroideae</taxon>
        <taxon>Anthemideae</taxon>
        <taxon>Anthemidinae</taxon>
        <taxon>Tanacetum</taxon>
    </lineage>
</organism>
<dbReference type="Pfam" id="PF08284">
    <property type="entry name" value="RVP_2"/>
    <property type="match status" value="1"/>
</dbReference>
<keyword evidence="3" id="KW-0548">Nucleotidyltransferase</keyword>
<dbReference type="InterPro" id="IPR005162">
    <property type="entry name" value="Retrotrans_gag_dom"/>
</dbReference>
<dbReference type="Pfam" id="PF03732">
    <property type="entry name" value="Retrotrans_gag"/>
    <property type="match status" value="1"/>
</dbReference>
<feature type="compositionally biased region" description="Low complexity" evidence="1">
    <location>
        <begin position="161"/>
        <end position="188"/>
    </location>
</feature>